<evidence type="ECO:0000313" key="1">
    <source>
        <dbReference type="EMBL" id="ADY57866.1"/>
    </source>
</evidence>
<dbReference type="EMBL" id="CP002546">
    <property type="protein sequence ID" value="ADY57866.1"/>
    <property type="molecule type" value="Genomic_DNA"/>
</dbReference>
<proteinExistence type="predicted"/>
<dbReference type="RefSeq" id="WP_013626610.1">
    <property type="nucleotide sequence ID" value="NC_015174.1"/>
</dbReference>
<protein>
    <submittedName>
        <fullName evidence="1">Uncharacterized protein</fullName>
    </submittedName>
</protein>
<dbReference type="STRING" id="756272.Plabr_0237"/>
<sequence>MNITSAWKNDSGEEVPPFGIVRVKSSAIQSGGELVFTCEKPTGESGTFLVNQNGTIEDGDNGAYFPFNADLFPVKYSGTAPSQGDIIGPVEDSFAATSDGYGFEVMLGDPDDNGWVICSRVRGQRWLRIETDGTHDKGVTQACKILDASDTDTGETIDCKNTLADLEDAIKGYATDILDGWVIIQAECEAS</sequence>
<keyword evidence="2" id="KW-1185">Reference proteome</keyword>
<name>F0SPG2_RUBBR</name>
<dbReference type="Proteomes" id="UP000006860">
    <property type="component" value="Chromosome"/>
</dbReference>
<evidence type="ECO:0000313" key="2">
    <source>
        <dbReference type="Proteomes" id="UP000006860"/>
    </source>
</evidence>
<dbReference type="HOGENOM" id="CLU_1420501_0_0_0"/>
<organism evidence="1 2">
    <name type="scientific">Rubinisphaera brasiliensis (strain ATCC 49424 / DSM 5305 / JCM 21570 / IAM 15109 / NBRC 103401 / IFAM 1448)</name>
    <name type="common">Planctomyces brasiliensis</name>
    <dbReference type="NCBI Taxonomy" id="756272"/>
    <lineage>
        <taxon>Bacteria</taxon>
        <taxon>Pseudomonadati</taxon>
        <taxon>Planctomycetota</taxon>
        <taxon>Planctomycetia</taxon>
        <taxon>Planctomycetales</taxon>
        <taxon>Planctomycetaceae</taxon>
        <taxon>Rubinisphaera</taxon>
    </lineage>
</organism>
<dbReference type="AlphaFoldDB" id="F0SPG2"/>
<gene>
    <name evidence="1" type="ordered locus">Plabr_0237</name>
</gene>
<reference evidence="2" key="1">
    <citation type="submission" date="2011-02" db="EMBL/GenBank/DDBJ databases">
        <title>The complete genome of Planctomyces brasiliensis DSM 5305.</title>
        <authorList>
            <person name="Lucas S."/>
            <person name="Copeland A."/>
            <person name="Lapidus A."/>
            <person name="Bruce D."/>
            <person name="Goodwin L."/>
            <person name="Pitluck S."/>
            <person name="Kyrpides N."/>
            <person name="Mavromatis K."/>
            <person name="Pagani I."/>
            <person name="Ivanova N."/>
            <person name="Ovchinnikova G."/>
            <person name="Lu M."/>
            <person name="Detter J.C."/>
            <person name="Han C."/>
            <person name="Land M."/>
            <person name="Hauser L."/>
            <person name="Markowitz V."/>
            <person name="Cheng J.-F."/>
            <person name="Hugenholtz P."/>
            <person name="Woyke T."/>
            <person name="Wu D."/>
            <person name="Tindall B."/>
            <person name="Pomrenke H.G."/>
            <person name="Brambilla E."/>
            <person name="Klenk H.-P."/>
            <person name="Eisen J.A."/>
        </authorList>
    </citation>
    <scope>NUCLEOTIDE SEQUENCE [LARGE SCALE GENOMIC DNA]</scope>
    <source>
        <strain evidence="2">ATCC 49424 / DSM 5305 / JCM 21570 / NBRC 103401 / IFAM 1448</strain>
    </source>
</reference>
<accession>F0SPG2</accession>
<dbReference type="KEGG" id="pbs:Plabr_0237"/>